<dbReference type="EMBL" id="QTSX02000079">
    <property type="protein sequence ID" value="KAJ9088903.1"/>
    <property type="molecule type" value="Genomic_DNA"/>
</dbReference>
<organism evidence="1 2">
    <name type="scientific">Entomophthora muscae</name>
    <dbReference type="NCBI Taxonomy" id="34485"/>
    <lineage>
        <taxon>Eukaryota</taxon>
        <taxon>Fungi</taxon>
        <taxon>Fungi incertae sedis</taxon>
        <taxon>Zoopagomycota</taxon>
        <taxon>Entomophthoromycotina</taxon>
        <taxon>Entomophthoromycetes</taxon>
        <taxon>Entomophthorales</taxon>
        <taxon>Entomophthoraceae</taxon>
        <taxon>Entomophthora</taxon>
    </lineage>
</organism>
<proteinExistence type="predicted"/>
<evidence type="ECO:0000313" key="1">
    <source>
        <dbReference type="EMBL" id="KAJ9088903.1"/>
    </source>
</evidence>
<evidence type="ECO:0000313" key="2">
    <source>
        <dbReference type="Proteomes" id="UP001165960"/>
    </source>
</evidence>
<sequence>MNFATSGATSLSLSGWRPHGQVFQGSKLGSHPFIFQDYMGQVFCGQSPPQEEKDFPTQDHRTAAKIIVSITPEMMIYTIPNSLLE</sequence>
<protein>
    <submittedName>
        <fullName evidence="1">Uncharacterized protein</fullName>
    </submittedName>
</protein>
<gene>
    <name evidence="1" type="ORF">DSO57_1018300</name>
</gene>
<reference evidence="1" key="1">
    <citation type="submission" date="2022-04" db="EMBL/GenBank/DDBJ databases">
        <title>Genome of the entomopathogenic fungus Entomophthora muscae.</title>
        <authorList>
            <person name="Elya C."/>
            <person name="Lovett B.R."/>
            <person name="Lee E."/>
            <person name="Macias A.M."/>
            <person name="Hajek A.E."/>
            <person name="De Bivort B.L."/>
            <person name="Kasson M.T."/>
            <person name="De Fine Licht H.H."/>
            <person name="Stajich J.E."/>
        </authorList>
    </citation>
    <scope>NUCLEOTIDE SEQUENCE</scope>
    <source>
        <strain evidence="1">Berkeley</strain>
    </source>
</reference>
<name>A0ACC2UQ11_9FUNG</name>
<comment type="caution">
    <text evidence="1">The sequence shown here is derived from an EMBL/GenBank/DDBJ whole genome shotgun (WGS) entry which is preliminary data.</text>
</comment>
<keyword evidence="2" id="KW-1185">Reference proteome</keyword>
<accession>A0ACC2UQ11</accession>
<dbReference type="Proteomes" id="UP001165960">
    <property type="component" value="Unassembled WGS sequence"/>
</dbReference>